<dbReference type="EMBL" id="JAUHHV010000004">
    <property type="protein sequence ID" value="KAK1426581.1"/>
    <property type="molecule type" value="Genomic_DNA"/>
</dbReference>
<evidence type="ECO:0000313" key="2">
    <source>
        <dbReference type="Proteomes" id="UP001229421"/>
    </source>
</evidence>
<dbReference type="AlphaFoldDB" id="A0AAD8KSV8"/>
<accession>A0AAD8KSV8</accession>
<sequence length="105" mass="11962">MNLPIRYLLLPNGRWKPVPTPAAGDDERNLIKLVSQSLPYFDVSPSRQVVTRVAFSIQFSAYLLNHRLCFRIIDTRSLGRCCDDIQTPNFLALHALLTFAAEQNM</sequence>
<comment type="caution">
    <text evidence="1">The sequence shown here is derived from an EMBL/GenBank/DDBJ whole genome shotgun (WGS) entry which is preliminary data.</text>
</comment>
<gene>
    <name evidence="1" type="ORF">QVD17_15257</name>
</gene>
<keyword evidence="2" id="KW-1185">Reference proteome</keyword>
<proteinExistence type="predicted"/>
<dbReference type="Proteomes" id="UP001229421">
    <property type="component" value="Unassembled WGS sequence"/>
</dbReference>
<organism evidence="1 2">
    <name type="scientific">Tagetes erecta</name>
    <name type="common">African marigold</name>
    <dbReference type="NCBI Taxonomy" id="13708"/>
    <lineage>
        <taxon>Eukaryota</taxon>
        <taxon>Viridiplantae</taxon>
        <taxon>Streptophyta</taxon>
        <taxon>Embryophyta</taxon>
        <taxon>Tracheophyta</taxon>
        <taxon>Spermatophyta</taxon>
        <taxon>Magnoliopsida</taxon>
        <taxon>eudicotyledons</taxon>
        <taxon>Gunneridae</taxon>
        <taxon>Pentapetalae</taxon>
        <taxon>asterids</taxon>
        <taxon>campanulids</taxon>
        <taxon>Asterales</taxon>
        <taxon>Asteraceae</taxon>
        <taxon>Asteroideae</taxon>
        <taxon>Heliantheae alliance</taxon>
        <taxon>Tageteae</taxon>
        <taxon>Tagetes</taxon>
    </lineage>
</organism>
<evidence type="ECO:0000313" key="1">
    <source>
        <dbReference type="EMBL" id="KAK1426581.1"/>
    </source>
</evidence>
<name>A0AAD8KSV8_TARER</name>
<protein>
    <submittedName>
        <fullName evidence="1">Uncharacterized protein</fullName>
    </submittedName>
</protein>
<reference evidence="1" key="1">
    <citation type="journal article" date="2023" name="bioRxiv">
        <title>Improved chromosome-level genome assembly for marigold (Tagetes erecta).</title>
        <authorList>
            <person name="Jiang F."/>
            <person name="Yuan L."/>
            <person name="Wang S."/>
            <person name="Wang H."/>
            <person name="Xu D."/>
            <person name="Wang A."/>
            <person name="Fan W."/>
        </authorList>
    </citation>
    <scope>NUCLEOTIDE SEQUENCE</scope>
    <source>
        <strain evidence="1">WSJ</strain>
        <tissue evidence="1">Leaf</tissue>
    </source>
</reference>